<feature type="domain" description="HTH cro/C1-type" evidence="1">
    <location>
        <begin position="8"/>
        <end position="61"/>
    </location>
</feature>
<dbReference type="EMBL" id="FQXM01000007">
    <property type="protein sequence ID" value="SHH58571.1"/>
    <property type="molecule type" value="Genomic_DNA"/>
</dbReference>
<evidence type="ECO:0000313" key="3">
    <source>
        <dbReference type="Proteomes" id="UP000184447"/>
    </source>
</evidence>
<gene>
    <name evidence="2" type="ORF">SAMN02745207_01606</name>
</gene>
<accession>A0A1M5U6R0</accession>
<reference evidence="2 3" key="1">
    <citation type="submission" date="2016-11" db="EMBL/GenBank/DDBJ databases">
        <authorList>
            <person name="Jaros S."/>
            <person name="Januszkiewicz K."/>
            <person name="Wedrychowicz H."/>
        </authorList>
    </citation>
    <scope>NUCLEOTIDE SEQUENCE [LARGE SCALE GENOMIC DNA]</scope>
    <source>
        <strain evidence="2 3">DSM 8605</strain>
    </source>
</reference>
<name>A0A1M5U6R0_9CLOT</name>
<sequence>MRISYNKLWKMLIDKNMNKQDLKEAAGISAASIAKLGKGGNITTDVLLKICETLGCKLEDIMETIED</sequence>
<dbReference type="Proteomes" id="UP000184447">
    <property type="component" value="Unassembled WGS sequence"/>
</dbReference>
<dbReference type="RefSeq" id="WP_073337920.1">
    <property type="nucleotide sequence ID" value="NZ_FQXM01000007.1"/>
</dbReference>
<protein>
    <submittedName>
        <fullName evidence="2">DNA-binding transcriptional regulator, XRE family</fullName>
    </submittedName>
</protein>
<dbReference type="AlphaFoldDB" id="A0A1M5U6R0"/>
<evidence type="ECO:0000259" key="1">
    <source>
        <dbReference type="PROSITE" id="PS50943"/>
    </source>
</evidence>
<dbReference type="STRING" id="1121316.SAMN02745207_01606"/>
<dbReference type="PROSITE" id="PS50943">
    <property type="entry name" value="HTH_CROC1"/>
    <property type="match status" value="1"/>
</dbReference>
<proteinExistence type="predicted"/>
<dbReference type="OrthoDB" id="9804186at2"/>
<dbReference type="InterPro" id="IPR010982">
    <property type="entry name" value="Lambda_DNA-bd_dom_sf"/>
</dbReference>
<keyword evidence="3" id="KW-1185">Reference proteome</keyword>
<keyword evidence="2" id="KW-0238">DNA-binding</keyword>
<dbReference type="Gene3D" id="1.10.260.40">
    <property type="entry name" value="lambda repressor-like DNA-binding domains"/>
    <property type="match status" value="1"/>
</dbReference>
<dbReference type="SUPFAM" id="SSF47413">
    <property type="entry name" value="lambda repressor-like DNA-binding domains"/>
    <property type="match status" value="1"/>
</dbReference>
<dbReference type="Pfam" id="PF13443">
    <property type="entry name" value="HTH_26"/>
    <property type="match status" value="1"/>
</dbReference>
<organism evidence="2 3">
    <name type="scientific">Clostridium grantii DSM 8605</name>
    <dbReference type="NCBI Taxonomy" id="1121316"/>
    <lineage>
        <taxon>Bacteria</taxon>
        <taxon>Bacillati</taxon>
        <taxon>Bacillota</taxon>
        <taxon>Clostridia</taxon>
        <taxon>Eubacteriales</taxon>
        <taxon>Clostridiaceae</taxon>
        <taxon>Clostridium</taxon>
    </lineage>
</organism>
<dbReference type="GO" id="GO:0003677">
    <property type="term" value="F:DNA binding"/>
    <property type="evidence" value="ECO:0007669"/>
    <property type="project" value="UniProtKB-KW"/>
</dbReference>
<dbReference type="InterPro" id="IPR001387">
    <property type="entry name" value="Cro/C1-type_HTH"/>
</dbReference>
<evidence type="ECO:0000313" key="2">
    <source>
        <dbReference type="EMBL" id="SHH58571.1"/>
    </source>
</evidence>